<reference evidence="1 2" key="1">
    <citation type="submission" date="2020-04" db="EMBL/GenBank/DDBJ databases">
        <title>MicrobeNet Type strains.</title>
        <authorList>
            <person name="Nicholson A.C."/>
        </authorList>
    </citation>
    <scope>NUCLEOTIDE SEQUENCE [LARGE SCALE GENOMIC DNA]</scope>
    <source>
        <strain evidence="1 2">DSM 45078</strain>
    </source>
</reference>
<dbReference type="AlphaFoldDB" id="A0A846XDP7"/>
<protein>
    <submittedName>
        <fullName evidence="1">Transcriptional regulator</fullName>
    </submittedName>
</protein>
<dbReference type="EMBL" id="JAAXOO010000003">
    <property type="protein sequence ID" value="NKY34208.1"/>
    <property type="molecule type" value="Genomic_DNA"/>
</dbReference>
<organism evidence="1 2">
    <name type="scientific">Nocardia speluncae</name>
    <dbReference type="NCBI Taxonomy" id="419477"/>
    <lineage>
        <taxon>Bacteria</taxon>
        <taxon>Bacillati</taxon>
        <taxon>Actinomycetota</taxon>
        <taxon>Actinomycetes</taxon>
        <taxon>Mycobacteriales</taxon>
        <taxon>Nocardiaceae</taxon>
        <taxon>Nocardia</taxon>
    </lineage>
</organism>
<evidence type="ECO:0000313" key="1">
    <source>
        <dbReference type="EMBL" id="NKY34208.1"/>
    </source>
</evidence>
<dbReference type="InterPro" id="IPR036390">
    <property type="entry name" value="WH_DNA-bd_sf"/>
</dbReference>
<name>A0A846XDP7_9NOCA</name>
<evidence type="ECO:0000313" key="2">
    <source>
        <dbReference type="Proteomes" id="UP000565715"/>
    </source>
</evidence>
<sequence>MASQNVRTLIDSANPQARQDPALLVVVGARITDEARHGLGDAGVSWLDLRGQLHLAAPGLLIHTDVTPMVGSPRRARAFSGQVGIEVAATMLIQPHVPVRVRQLAQRLNRAPSSVSAVITALRDAGLIDANNLPQTPELFWELAAAWEPETLDVSRLPVDDATVDDALQINSTDTAESGWALSDSHAAAVYGAPVAIRAEAPPDFYVPDTRILRRAAKLLGPVTHGRADRAATLRVAPIGYICSNRVTPADNSTRAHEPWPLAHPLFVALDLAQDPGRGREVLGLWTPQEETAHRVW</sequence>
<dbReference type="SUPFAM" id="SSF46785">
    <property type="entry name" value="Winged helix' DNA-binding domain"/>
    <property type="match status" value="1"/>
</dbReference>
<comment type="caution">
    <text evidence="1">The sequence shown here is derived from an EMBL/GenBank/DDBJ whole genome shotgun (WGS) entry which is preliminary data.</text>
</comment>
<keyword evidence="2" id="KW-1185">Reference proteome</keyword>
<gene>
    <name evidence="1" type="ORF">HGA13_14120</name>
</gene>
<dbReference type="Proteomes" id="UP000565715">
    <property type="component" value="Unassembled WGS sequence"/>
</dbReference>
<accession>A0A846XDP7</accession>
<dbReference type="RefSeq" id="WP_157112813.1">
    <property type="nucleotide sequence ID" value="NZ_JAAXOO010000003.1"/>
</dbReference>
<proteinExistence type="predicted"/>